<keyword evidence="2 5" id="KW-0732">Signal</keyword>
<evidence type="ECO:0000313" key="9">
    <source>
        <dbReference type="Proteomes" id="UP001209885"/>
    </source>
</evidence>
<dbReference type="InterPro" id="IPR013780">
    <property type="entry name" value="Glyco_hydro_b"/>
</dbReference>
<reference evidence="8 9" key="1">
    <citation type="submission" date="2022-11" db="EMBL/GenBank/DDBJ databases">
        <title>The characterization of three novel Bacteroidetes species and genomic analysis of their roles in tidal elemental geochemical cycles.</title>
        <authorList>
            <person name="Ma K."/>
        </authorList>
    </citation>
    <scope>NUCLEOTIDE SEQUENCE [LARGE SCALE GENOMIC DNA]</scope>
    <source>
        <strain evidence="8 9">M17</strain>
    </source>
</reference>
<keyword evidence="4" id="KW-0326">Glycosidase</keyword>
<proteinExistence type="inferred from homology"/>
<evidence type="ECO:0000256" key="1">
    <source>
        <dbReference type="ARBA" id="ARBA00005382"/>
    </source>
</evidence>
<dbReference type="InterPro" id="IPR033453">
    <property type="entry name" value="Glyco_hydro_30_TIM-barrel"/>
</dbReference>
<comment type="similarity">
    <text evidence="1 4">Belongs to the glycosyl hydrolase 30 family.</text>
</comment>
<dbReference type="PROSITE" id="PS51257">
    <property type="entry name" value="PROKAR_LIPOPROTEIN"/>
    <property type="match status" value="1"/>
</dbReference>
<protein>
    <submittedName>
        <fullName evidence="8">Glucosylceramidase</fullName>
    </submittedName>
</protein>
<dbReference type="Pfam" id="PF02055">
    <property type="entry name" value="Glyco_hydro_30"/>
    <property type="match status" value="1"/>
</dbReference>
<comment type="caution">
    <text evidence="8">The sequence shown here is derived from an EMBL/GenBank/DDBJ whole genome shotgun (WGS) entry which is preliminary data.</text>
</comment>
<evidence type="ECO:0000259" key="6">
    <source>
        <dbReference type="Pfam" id="PF02055"/>
    </source>
</evidence>
<keyword evidence="9" id="KW-1185">Reference proteome</keyword>
<organism evidence="8 9">
    <name type="scientific">Mangrovivirga halotolerans</name>
    <dbReference type="NCBI Taxonomy" id="2993936"/>
    <lineage>
        <taxon>Bacteria</taxon>
        <taxon>Pseudomonadati</taxon>
        <taxon>Bacteroidota</taxon>
        <taxon>Cytophagia</taxon>
        <taxon>Cytophagales</taxon>
        <taxon>Mangrovivirgaceae</taxon>
        <taxon>Mangrovivirga</taxon>
    </lineage>
</organism>
<dbReference type="PRINTS" id="PR00843">
    <property type="entry name" value="GLHYDRLASE30"/>
</dbReference>
<keyword evidence="3 4" id="KW-0378">Hydrolase</keyword>
<dbReference type="Gene3D" id="3.20.20.80">
    <property type="entry name" value="Glycosidases"/>
    <property type="match status" value="1"/>
</dbReference>
<evidence type="ECO:0000256" key="3">
    <source>
        <dbReference type="ARBA" id="ARBA00022801"/>
    </source>
</evidence>
<dbReference type="PANTHER" id="PTHR11069">
    <property type="entry name" value="GLUCOSYLCERAMIDASE"/>
    <property type="match status" value="1"/>
</dbReference>
<dbReference type="InterPro" id="IPR017853">
    <property type="entry name" value="GH"/>
</dbReference>
<dbReference type="Proteomes" id="UP001209885">
    <property type="component" value="Unassembled WGS sequence"/>
</dbReference>
<gene>
    <name evidence="8" type="ORF">OO013_07755</name>
</gene>
<feature type="domain" description="Glycosyl hydrolase family 30 TIM-barrel" evidence="6">
    <location>
        <begin position="85"/>
        <end position="415"/>
    </location>
</feature>
<evidence type="ECO:0000313" key="8">
    <source>
        <dbReference type="EMBL" id="MCX2743754.1"/>
    </source>
</evidence>
<dbReference type="EMBL" id="JAPFQN010000004">
    <property type="protein sequence ID" value="MCX2743754.1"/>
    <property type="molecule type" value="Genomic_DNA"/>
</dbReference>
<feature type="domain" description="Glycosyl hydrolase family 30 beta sandwich" evidence="7">
    <location>
        <begin position="418"/>
        <end position="477"/>
    </location>
</feature>
<sequence>MRKLKHTLDLSAIVFILLFTLCSCNENEDVEVVHIEKDVPQNVSFYLTTPDKLNLLELTTRGLSAMTSNNNFTISVSDQTTYQEIDGFGFALTGGSALHLNSMGSSQRADLLNELFGSNGIGISYLRISVGASDLDAEPFSYDDLPAGETEDLNLDHFSITKDQKNLIPVLKEILAINPNIKILGSPWSAPSWMKTSNSTIGGSLKQEYYPVYANYLVKYIQAYQAEGITIDALSVQNEPHHDSNNPSMRMEANEMAAFVKNNLGPAFTSANIQTKIIVWDHNADNFNYPISIFNDSEANQYIDGSAFHLYAGSINNLSKVHNAYPGKNLYFTEQWVSSTGNFGGDLAWHMKNIVIGATRNWCKNVLQWNLSSNSQLQPHTPGGCTQCLGGVTIDGNVVSRNVGYYVIGHSSKFVPPGSVRIESNTSSNFPNVAYQTPEGKIVVILLNDSGSQNSININVAAEPITVNLAAGAAATFVWE</sequence>
<evidence type="ECO:0000256" key="4">
    <source>
        <dbReference type="RuleBase" id="RU361188"/>
    </source>
</evidence>
<dbReference type="RefSeq" id="WP_266056161.1">
    <property type="nucleotide sequence ID" value="NZ_JAPFQN010000004.1"/>
</dbReference>
<evidence type="ECO:0000259" key="7">
    <source>
        <dbReference type="Pfam" id="PF17189"/>
    </source>
</evidence>
<dbReference type="PANTHER" id="PTHR11069:SF23">
    <property type="entry name" value="LYSOSOMAL ACID GLUCOSYLCERAMIDASE"/>
    <property type="match status" value="1"/>
</dbReference>
<dbReference type="SUPFAM" id="SSF51445">
    <property type="entry name" value="(Trans)glycosidases"/>
    <property type="match status" value="1"/>
</dbReference>
<evidence type="ECO:0000256" key="2">
    <source>
        <dbReference type="ARBA" id="ARBA00022729"/>
    </source>
</evidence>
<feature type="signal peptide" evidence="5">
    <location>
        <begin position="1"/>
        <end position="25"/>
    </location>
</feature>
<dbReference type="Pfam" id="PF17189">
    <property type="entry name" value="Glyco_hydro_30C"/>
    <property type="match status" value="1"/>
</dbReference>
<dbReference type="InterPro" id="IPR033452">
    <property type="entry name" value="GH30_C"/>
</dbReference>
<accession>A0ABT3RQU6</accession>
<name>A0ABT3RQU6_9BACT</name>
<dbReference type="InterPro" id="IPR001139">
    <property type="entry name" value="Glyco_hydro_30"/>
</dbReference>
<dbReference type="Gene3D" id="2.60.40.1180">
    <property type="entry name" value="Golgi alpha-mannosidase II"/>
    <property type="match status" value="1"/>
</dbReference>
<evidence type="ECO:0000256" key="5">
    <source>
        <dbReference type="SAM" id="SignalP"/>
    </source>
</evidence>
<feature type="chain" id="PRO_5046782064" evidence="5">
    <location>
        <begin position="26"/>
        <end position="480"/>
    </location>
</feature>